<dbReference type="EMBL" id="BMIG01000020">
    <property type="protein sequence ID" value="GGB13232.1"/>
    <property type="molecule type" value="Genomic_DNA"/>
</dbReference>
<comment type="similarity">
    <text evidence="1 5">Belongs to the MreC family.</text>
</comment>
<keyword evidence="8" id="KW-1185">Reference proteome</keyword>
<dbReference type="Gene3D" id="2.40.10.340">
    <property type="entry name" value="Rod shape-determining protein MreC, domain 1"/>
    <property type="match status" value="1"/>
</dbReference>
<keyword evidence="3 5" id="KW-0133">Cell shape</keyword>
<dbReference type="Proteomes" id="UP000620596">
    <property type="component" value="Unassembled WGS sequence"/>
</dbReference>
<evidence type="ECO:0000313" key="7">
    <source>
        <dbReference type="EMBL" id="GGB13232.1"/>
    </source>
</evidence>
<protein>
    <recommendedName>
        <fullName evidence="2 5">Cell shape-determining protein MreC</fullName>
    </recommendedName>
    <alternativeName>
        <fullName evidence="4 5">Cell shape protein MreC</fullName>
    </alternativeName>
</protein>
<dbReference type="InterPro" id="IPR007221">
    <property type="entry name" value="MreC"/>
</dbReference>
<evidence type="ECO:0000259" key="6">
    <source>
        <dbReference type="Pfam" id="PF04085"/>
    </source>
</evidence>
<evidence type="ECO:0000256" key="5">
    <source>
        <dbReference type="PIRNR" id="PIRNR038471"/>
    </source>
</evidence>
<dbReference type="GO" id="GO:0005886">
    <property type="term" value="C:plasma membrane"/>
    <property type="evidence" value="ECO:0007669"/>
    <property type="project" value="TreeGrafter"/>
</dbReference>
<dbReference type="GO" id="GO:0008360">
    <property type="term" value="P:regulation of cell shape"/>
    <property type="evidence" value="ECO:0007669"/>
    <property type="project" value="UniProtKB-KW"/>
</dbReference>
<comment type="caution">
    <text evidence="7">The sequence shown here is derived from an EMBL/GenBank/DDBJ whole genome shotgun (WGS) entry which is preliminary data.</text>
</comment>
<proteinExistence type="inferred from homology"/>
<gene>
    <name evidence="7" type="ORF">GCM10011496_37650</name>
</gene>
<reference evidence="7" key="2">
    <citation type="submission" date="2020-09" db="EMBL/GenBank/DDBJ databases">
        <authorList>
            <person name="Sun Q."/>
            <person name="Zhou Y."/>
        </authorList>
    </citation>
    <scope>NUCLEOTIDE SEQUENCE</scope>
    <source>
        <strain evidence="7">CGMCC 1.15322</strain>
    </source>
</reference>
<organism evidence="7 8">
    <name type="scientific">Polaromonas eurypsychrophila</name>
    <dbReference type="NCBI Taxonomy" id="1614635"/>
    <lineage>
        <taxon>Bacteria</taxon>
        <taxon>Pseudomonadati</taxon>
        <taxon>Pseudomonadota</taxon>
        <taxon>Betaproteobacteria</taxon>
        <taxon>Burkholderiales</taxon>
        <taxon>Comamonadaceae</taxon>
        <taxon>Polaromonas</taxon>
    </lineage>
</organism>
<dbReference type="PANTHER" id="PTHR34138:SF1">
    <property type="entry name" value="CELL SHAPE-DETERMINING PROTEIN MREC"/>
    <property type="match status" value="1"/>
</dbReference>
<dbReference type="RefSeq" id="WP_188710107.1">
    <property type="nucleotide sequence ID" value="NZ_BMIG01000020.1"/>
</dbReference>
<dbReference type="PANTHER" id="PTHR34138">
    <property type="entry name" value="CELL SHAPE-DETERMINING PROTEIN MREC"/>
    <property type="match status" value="1"/>
</dbReference>
<dbReference type="NCBIfam" id="TIGR00219">
    <property type="entry name" value="mreC"/>
    <property type="match status" value="1"/>
</dbReference>
<dbReference type="PIRSF" id="PIRSF038471">
    <property type="entry name" value="MreC"/>
    <property type="match status" value="1"/>
</dbReference>
<comment type="function">
    <text evidence="5">Involved in formation and maintenance of cell shape.</text>
</comment>
<evidence type="ECO:0000313" key="8">
    <source>
        <dbReference type="Proteomes" id="UP000620596"/>
    </source>
</evidence>
<evidence type="ECO:0000256" key="1">
    <source>
        <dbReference type="ARBA" id="ARBA00009369"/>
    </source>
</evidence>
<dbReference type="Gene3D" id="2.40.10.350">
    <property type="entry name" value="Rod shape-determining protein MreC, domain 2"/>
    <property type="match status" value="1"/>
</dbReference>
<dbReference type="Pfam" id="PF04085">
    <property type="entry name" value="MreC"/>
    <property type="match status" value="1"/>
</dbReference>
<evidence type="ECO:0000256" key="4">
    <source>
        <dbReference type="ARBA" id="ARBA00032089"/>
    </source>
</evidence>
<dbReference type="InterPro" id="IPR042175">
    <property type="entry name" value="Cell/Rod_MreC_2"/>
</dbReference>
<name>A0A916SS79_9BURK</name>
<dbReference type="InterPro" id="IPR042177">
    <property type="entry name" value="Cell/Rod_1"/>
</dbReference>
<dbReference type="AlphaFoldDB" id="A0A916SS79"/>
<evidence type="ECO:0000256" key="2">
    <source>
        <dbReference type="ARBA" id="ARBA00013855"/>
    </source>
</evidence>
<feature type="domain" description="Rod shape-determining protein MreC beta-barrel core" evidence="6">
    <location>
        <begin position="132"/>
        <end position="281"/>
    </location>
</feature>
<reference evidence="7" key="1">
    <citation type="journal article" date="2014" name="Int. J. Syst. Evol. Microbiol.">
        <title>Complete genome sequence of Corynebacterium casei LMG S-19264T (=DSM 44701T), isolated from a smear-ripened cheese.</title>
        <authorList>
            <consortium name="US DOE Joint Genome Institute (JGI-PGF)"/>
            <person name="Walter F."/>
            <person name="Albersmeier A."/>
            <person name="Kalinowski J."/>
            <person name="Ruckert C."/>
        </authorList>
    </citation>
    <scope>NUCLEOTIDE SEQUENCE</scope>
    <source>
        <strain evidence="7">CGMCC 1.15322</strain>
    </source>
</reference>
<evidence type="ECO:0000256" key="3">
    <source>
        <dbReference type="ARBA" id="ARBA00022960"/>
    </source>
</evidence>
<sequence>MPLGTLDRTPPPFFKQGPSALSKLMFFSALALFLMVADMRFRVTQPIRAALATALYPVQWLALQPVRAVQHGGGYFTALSQAKTSEEEARRKLALQSLRAGQVEQLALENTRLRKLLDLREQKAINGLAAEVLYDAPDPYTRKIIIDKGLAHGVALGSPVVDESGVLGQVTRVHPLVSEVTLVIDRELAIPVLNTRTGARSVAYGEPSASGGGLELRFMGSNSDVQQGDLLTTSGVDGVYPPGLPVAKIEKIERRAESAFARIYCTPQAQVGAAVHVMVIEPVSGQIPLRPVDEAAPGPVKKGARK</sequence>
<accession>A0A916SS79</accession>
<dbReference type="InterPro" id="IPR055342">
    <property type="entry name" value="MreC_beta-barrel_core"/>
</dbReference>